<sequence length="113" mass="13372">MEIAEKTDFKVLQTLLSSNEISEISSSVCEKLENFFRSKFDEFITSKAVFETNRKNLDKKCNDLTNDCKIQKEKLDKCEEKLELAEKFGYELQSQLDENRSELYRLQECIKRL</sequence>
<dbReference type="AlphaFoldDB" id="A0AAJ6YDP3"/>
<protein>
    <submittedName>
        <fullName evidence="3">Uncharacterized protein LOC105360858</fullName>
    </submittedName>
</protein>
<proteinExistence type="predicted"/>
<keyword evidence="2" id="KW-1185">Reference proteome</keyword>
<gene>
    <name evidence="3" type="primary">LOC105360858</name>
</gene>
<dbReference type="GeneID" id="105360858"/>
<dbReference type="RefSeq" id="XP_011496160.1">
    <property type="nucleotide sequence ID" value="XM_011497858.1"/>
</dbReference>
<evidence type="ECO:0000313" key="3">
    <source>
        <dbReference type="RefSeq" id="XP_011496160.1"/>
    </source>
</evidence>
<evidence type="ECO:0000256" key="1">
    <source>
        <dbReference type="SAM" id="Coils"/>
    </source>
</evidence>
<accession>A0AAJ6YDP3</accession>
<dbReference type="Proteomes" id="UP000695007">
    <property type="component" value="Unplaced"/>
</dbReference>
<dbReference type="KEGG" id="csol:105360858"/>
<feature type="coiled-coil region" evidence="1">
    <location>
        <begin position="47"/>
        <end position="81"/>
    </location>
</feature>
<organism evidence="2 3">
    <name type="scientific">Ceratosolen solmsi marchali</name>
    <dbReference type="NCBI Taxonomy" id="326594"/>
    <lineage>
        <taxon>Eukaryota</taxon>
        <taxon>Metazoa</taxon>
        <taxon>Ecdysozoa</taxon>
        <taxon>Arthropoda</taxon>
        <taxon>Hexapoda</taxon>
        <taxon>Insecta</taxon>
        <taxon>Pterygota</taxon>
        <taxon>Neoptera</taxon>
        <taxon>Endopterygota</taxon>
        <taxon>Hymenoptera</taxon>
        <taxon>Apocrita</taxon>
        <taxon>Proctotrupomorpha</taxon>
        <taxon>Chalcidoidea</taxon>
        <taxon>Agaonidae</taxon>
        <taxon>Agaoninae</taxon>
        <taxon>Ceratosolen</taxon>
    </lineage>
</organism>
<reference evidence="3" key="1">
    <citation type="submission" date="2025-08" db="UniProtKB">
        <authorList>
            <consortium name="RefSeq"/>
        </authorList>
    </citation>
    <scope>IDENTIFICATION</scope>
</reference>
<name>A0AAJ6YDP3_9HYME</name>
<dbReference type="SUPFAM" id="SSF57997">
    <property type="entry name" value="Tropomyosin"/>
    <property type="match status" value="1"/>
</dbReference>
<feature type="non-terminal residue" evidence="3">
    <location>
        <position position="113"/>
    </location>
</feature>
<keyword evidence="1" id="KW-0175">Coiled coil</keyword>
<evidence type="ECO:0000313" key="2">
    <source>
        <dbReference type="Proteomes" id="UP000695007"/>
    </source>
</evidence>